<gene>
    <name evidence="2" type="ORF">HJ583_007170</name>
</gene>
<accession>A0ABX2IDV9</accession>
<evidence type="ECO:0000259" key="1">
    <source>
        <dbReference type="SMART" id="SM00479"/>
    </source>
</evidence>
<dbReference type="InterPro" id="IPR013520">
    <property type="entry name" value="Ribonucl_H"/>
</dbReference>
<dbReference type="PANTHER" id="PTHR30231">
    <property type="entry name" value="DNA POLYMERASE III SUBUNIT EPSILON"/>
    <property type="match status" value="1"/>
</dbReference>
<dbReference type="Proteomes" id="UP000778523">
    <property type="component" value="Unassembled WGS sequence"/>
</dbReference>
<dbReference type="CDD" id="cd06127">
    <property type="entry name" value="DEDDh"/>
    <property type="match status" value="1"/>
</dbReference>
<dbReference type="InterPro" id="IPR012337">
    <property type="entry name" value="RNaseH-like_sf"/>
</dbReference>
<dbReference type="Gene3D" id="3.30.420.10">
    <property type="entry name" value="Ribonuclease H-like superfamily/Ribonuclease H"/>
    <property type="match status" value="1"/>
</dbReference>
<dbReference type="InterPro" id="IPR036397">
    <property type="entry name" value="RNaseH_sf"/>
</dbReference>
<feature type="domain" description="Exonuclease" evidence="1">
    <location>
        <begin position="32"/>
        <end position="204"/>
    </location>
</feature>
<keyword evidence="2" id="KW-0540">Nuclease</keyword>
<dbReference type="GO" id="GO:0004527">
    <property type="term" value="F:exonuclease activity"/>
    <property type="evidence" value="ECO:0007669"/>
    <property type="project" value="UniProtKB-KW"/>
</dbReference>
<dbReference type="RefSeq" id="WP_170021241.1">
    <property type="nucleotide sequence ID" value="NZ_JABCSC020000001.1"/>
</dbReference>
<protein>
    <submittedName>
        <fullName evidence="2">3'-5' exonuclease</fullName>
    </submittedName>
</protein>
<keyword evidence="2" id="KW-0269">Exonuclease</keyword>
<reference evidence="2 3" key="1">
    <citation type="submission" date="2020-06" db="EMBL/GenBank/DDBJ databases">
        <title>Draft genome of Uliginosibacterium sp. IMCC34675.</title>
        <authorList>
            <person name="Song J."/>
        </authorList>
    </citation>
    <scope>NUCLEOTIDE SEQUENCE [LARGE SCALE GENOMIC DNA]</scope>
    <source>
        <strain evidence="2 3">IMCC34675</strain>
    </source>
</reference>
<name>A0ABX2IDV9_9RHOO</name>
<dbReference type="EMBL" id="JABCSC020000001">
    <property type="protein sequence ID" value="NSL54800.1"/>
    <property type="molecule type" value="Genomic_DNA"/>
</dbReference>
<dbReference type="PANTHER" id="PTHR30231:SF7">
    <property type="entry name" value="BLR4117 PROTEIN"/>
    <property type="match status" value="1"/>
</dbReference>
<proteinExistence type="predicted"/>
<dbReference type="Pfam" id="PF00929">
    <property type="entry name" value="RNase_T"/>
    <property type="match status" value="1"/>
</dbReference>
<sequence length="209" mass="23603">MNLLNRLSRWRARRALRDPAYAFLFARPPANEWISIDCETSSLDPQQAEILSIAAVPVRANRIYRSEALRLMLKPEGSIAPGSIPIHQLRAQDVANGLSVDQALPLLLDFIGARPLLGYYLEFDLAVLNRQIQPRLGIHLPNPAIEVSGLYYDRKVTAYRPEVDLRLSSILQDLDLPDLPRHDPLNDAVLAAMIFLKLSRMNPDQDSEF</sequence>
<evidence type="ECO:0000313" key="2">
    <source>
        <dbReference type="EMBL" id="NSL54800.1"/>
    </source>
</evidence>
<dbReference type="SMART" id="SM00479">
    <property type="entry name" value="EXOIII"/>
    <property type="match status" value="1"/>
</dbReference>
<keyword evidence="3" id="KW-1185">Reference proteome</keyword>
<evidence type="ECO:0000313" key="3">
    <source>
        <dbReference type="Proteomes" id="UP000778523"/>
    </source>
</evidence>
<dbReference type="SUPFAM" id="SSF53098">
    <property type="entry name" value="Ribonuclease H-like"/>
    <property type="match status" value="1"/>
</dbReference>
<comment type="caution">
    <text evidence="2">The sequence shown here is derived from an EMBL/GenBank/DDBJ whole genome shotgun (WGS) entry which is preliminary data.</text>
</comment>
<dbReference type="NCBIfam" id="NF006601">
    <property type="entry name" value="PRK09145.1"/>
    <property type="match status" value="1"/>
</dbReference>
<keyword evidence="2" id="KW-0378">Hydrolase</keyword>
<organism evidence="2 3">
    <name type="scientific">Uliginosibacterium aquaticum</name>
    <dbReference type="NCBI Taxonomy" id="2731212"/>
    <lineage>
        <taxon>Bacteria</taxon>
        <taxon>Pseudomonadati</taxon>
        <taxon>Pseudomonadota</taxon>
        <taxon>Betaproteobacteria</taxon>
        <taxon>Rhodocyclales</taxon>
        <taxon>Zoogloeaceae</taxon>
        <taxon>Uliginosibacterium</taxon>
    </lineage>
</organism>